<evidence type="ECO:0000313" key="12">
    <source>
        <dbReference type="Proteomes" id="UP000078492"/>
    </source>
</evidence>
<dbReference type="Gene3D" id="3.30.160.60">
    <property type="entry name" value="Classic Zinc Finger"/>
    <property type="match status" value="4"/>
</dbReference>
<organism evidence="11 12">
    <name type="scientific">Trachymyrmex cornetzi</name>
    <dbReference type="NCBI Taxonomy" id="471704"/>
    <lineage>
        <taxon>Eukaryota</taxon>
        <taxon>Metazoa</taxon>
        <taxon>Ecdysozoa</taxon>
        <taxon>Arthropoda</taxon>
        <taxon>Hexapoda</taxon>
        <taxon>Insecta</taxon>
        <taxon>Pterygota</taxon>
        <taxon>Neoptera</taxon>
        <taxon>Endopterygota</taxon>
        <taxon>Hymenoptera</taxon>
        <taxon>Apocrita</taxon>
        <taxon>Aculeata</taxon>
        <taxon>Formicoidea</taxon>
        <taxon>Formicidae</taxon>
        <taxon>Myrmicinae</taxon>
        <taxon>Trachymyrmex</taxon>
    </lineage>
</organism>
<protein>
    <recommendedName>
        <fullName evidence="10">C2H2-type domain-containing protein</fullName>
    </recommendedName>
</protein>
<dbReference type="GO" id="GO:0000981">
    <property type="term" value="F:DNA-binding transcription factor activity, RNA polymerase II-specific"/>
    <property type="evidence" value="ECO:0007669"/>
    <property type="project" value="TreeGrafter"/>
</dbReference>
<feature type="domain" description="C2H2-type" evidence="10">
    <location>
        <begin position="7"/>
        <end position="35"/>
    </location>
</feature>
<dbReference type="Proteomes" id="UP000078492">
    <property type="component" value="Unassembled WGS sequence"/>
</dbReference>
<keyword evidence="2" id="KW-0479">Metal-binding</keyword>
<dbReference type="AlphaFoldDB" id="A0A151IYX7"/>
<dbReference type="InterPro" id="IPR013087">
    <property type="entry name" value="Znf_C2H2_type"/>
</dbReference>
<accession>A0A151IYX7</accession>
<keyword evidence="3" id="KW-0677">Repeat</keyword>
<dbReference type="PANTHER" id="PTHR24394">
    <property type="entry name" value="ZINC FINGER PROTEIN"/>
    <property type="match status" value="1"/>
</dbReference>
<evidence type="ECO:0000259" key="10">
    <source>
        <dbReference type="PROSITE" id="PS50157"/>
    </source>
</evidence>
<evidence type="ECO:0000256" key="8">
    <source>
        <dbReference type="ARBA" id="ARBA00023242"/>
    </source>
</evidence>
<dbReference type="STRING" id="471704.A0A151IYX7"/>
<sequence length="121" mass="14536">MDDTKKYVCNHCDEQLATSIALKQHNEEVHNELKPYKCRICDKKFHCHSHLHLHEMIHRDEKPHQCDLCERSFTQKGNLKRHFEAKHCINKDYKCNVCEKVFENKWSLNIHTATEHFHDIA</sequence>
<evidence type="ECO:0000256" key="5">
    <source>
        <dbReference type="ARBA" id="ARBA00022833"/>
    </source>
</evidence>
<dbReference type="GO" id="GO:0005634">
    <property type="term" value="C:nucleus"/>
    <property type="evidence" value="ECO:0007669"/>
    <property type="project" value="UniProtKB-SubCell"/>
</dbReference>
<evidence type="ECO:0000313" key="11">
    <source>
        <dbReference type="EMBL" id="KYN13753.1"/>
    </source>
</evidence>
<dbReference type="PROSITE" id="PS00028">
    <property type="entry name" value="ZINC_FINGER_C2H2_1"/>
    <property type="match status" value="4"/>
</dbReference>
<evidence type="ECO:0000256" key="9">
    <source>
        <dbReference type="PROSITE-ProRule" id="PRU00042"/>
    </source>
</evidence>
<feature type="domain" description="C2H2-type" evidence="10">
    <location>
        <begin position="36"/>
        <end position="63"/>
    </location>
</feature>
<dbReference type="FunFam" id="3.30.160.60:FF:000130">
    <property type="entry name" value="Spalt-like transcription factor 4"/>
    <property type="match status" value="1"/>
</dbReference>
<evidence type="ECO:0000256" key="4">
    <source>
        <dbReference type="ARBA" id="ARBA00022771"/>
    </source>
</evidence>
<keyword evidence="6" id="KW-0805">Transcription regulation</keyword>
<name>A0A151IYX7_9HYME</name>
<feature type="domain" description="C2H2-type" evidence="10">
    <location>
        <begin position="93"/>
        <end position="116"/>
    </location>
</feature>
<evidence type="ECO:0000256" key="1">
    <source>
        <dbReference type="ARBA" id="ARBA00004123"/>
    </source>
</evidence>
<dbReference type="SMART" id="SM00355">
    <property type="entry name" value="ZnF_C2H2"/>
    <property type="match status" value="4"/>
</dbReference>
<keyword evidence="7" id="KW-0804">Transcription</keyword>
<evidence type="ECO:0000256" key="6">
    <source>
        <dbReference type="ARBA" id="ARBA00023015"/>
    </source>
</evidence>
<dbReference type="SUPFAM" id="SSF57667">
    <property type="entry name" value="beta-beta-alpha zinc fingers"/>
    <property type="match status" value="3"/>
</dbReference>
<dbReference type="GO" id="GO:0008270">
    <property type="term" value="F:zinc ion binding"/>
    <property type="evidence" value="ECO:0007669"/>
    <property type="project" value="UniProtKB-KW"/>
</dbReference>
<feature type="domain" description="C2H2-type" evidence="10">
    <location>
        <begin position="64"/>
        <end position="92"/>
    </location>
</feature>
<keyword evidence="12" id="KW-1185">Reference proteome</keyword>
<reference evidence="11 12" key="1">
    <citation type="submission" date="2015-09" db="EMBL/GenBank/DDBJ databases">
        <title>Trachymyrmex cornetzi WGS genome.</title>
        <authorList>
            <person name="Nygaard S."/>
            <person name="Hu H."/>
            <person name="Boomsma J."/>
            <person name="Zhang G."/>
        </authorList>
    </citation>
    <scope>NUCLEOTIDE SEQUENCE [LARGE SCALE GENOMIC DNA]</scope>
    <source>
        <strain evidence="11">Tcor2-1</strain>
        <tissue evidence="11">Whole body</tissue>
    </source>
</reference>
<proteinExistence type="predicted"/>
<evidence type="ECO:0000256" key="2">
    <source>
        <dbReference type="ARBA" id="ARBA00022723"/>
    </source>
</evidence>
<dbReference type="Pfam" id="PF00096">
    <property type="entry name" value="zf-C2H2"/>
    <property type="match status" value="2"/>
</dbReference>
<keyword evidence="4 9" id="KW-0863">Zinc-finger</keyword>
<keyword evidence="8" id="KW-0539">Nucleus</keyword>
<dbReference type="PANTHER" id="PTHR24394:SF29">
    <property type="entry name" value="MYONEURIN"/>
    <property type="match status" value="1"/>
</dbReference>
<dbReference type="InterPro" id="IPR036236">
    <property type="entry name" value="Znf_C2H2_sf"/>
</dbReference>
<dbReference type="EMBL" id="KQ980735">
    <property type="protein sequence ID" value="KYN13753.1"/>
    <property type="molecule type" value="Genomic_DNA"/>
</dbReference>
<gene>
    <name evidence="11" type="ORF">ALC57_14046</name>
</gene>
<comment type="subcellular location">
    <subcellularLocation>
        <location evidence="1">Nucleus</location>
    </subcellularLocation>
</comment>
<keyword evidence="5" id="KW-0862">Zinc</keyword>
<evidence type="ECO:0000256" key="7">
    <source>
        <dbReference type="ARBA" id="ARBA00023163"/>
    </source>
</evidence>
<evidence type="ECO:0000256" key="3">
    <source>
        <dbReference type="ARBA" id="ARBA00022737"/>
    </source>
</evidence>
<dbReference type="PROSITE" id="PS50157">
    <property type="entry name" value="ZINC_FINGER_C2H2_2"/>
    <property type="match status" value="4"/>
</dbReference>